<comment type="subcellular location">
    <subcellularLocation>
        <location evidence="2">Membrane</location>
        <topology evidence="2">Peripheral membrane protein</topology>
    </subcellularLocation>
    <subcellularLocation>
        <location evidence="3">Plastid</location>
        <location evidence="3">Chromoplast</location>
    </subcellularLocation>
</comment>
<comment type="cofactor">
    <cofactor evidence="1 12">
        <name>FAD</name>
        <dbReference type="ChEBI" id="CHEBI:57692"/>
    </cofactor>
</comment>
<accession>A0ABD3MXJ0</accession>
<comment type="catalytic activity">
    <reaction evidence="10">
        <text>2 a plastoquinone + 15-cis-phytoene = 9,9',15-tri-cis-zeta-carotene + 2 a plastoquinol</text>
        <dbReference type="Rhea" id="RHEA:30287"/>
        <dbReference type="Rhea" id="RHEA-COMP:9561"/>
        <dbReference type="Rhea" id="RHEA-COMP:9562"/>
        <dbReference type="ChEBI" id="CHEBI:17757"/>
        <dbReference type="ChEBI" id="CHEBI:27787"/>
        <dbReference type="ChEBI" id="CHEBI:48717"/>
        <dbReference type="ChEBI" id="CHEBI:62192"/>
        <dbReference type="EC" id="1.3.5.5"/>
    </reaction>
</comment>
<evidence type="ECO:0000256" key="1">
    <source>
        <dbReference type="ARBA" id="ARBA00001974"/>
    </source>
</evidence>
<dbReference type="Pfam" id="PF01593">
    <property type="entry name" value="Amino_oxidase"/>
    <property type="match status" value="1"/>
</dbReference>
<feature type="binding site" evidence="11">
    <location>
        <position position="434"/>
    </location>
    <ligand>
        <name>substrate</name>
    </ligand>
</feature>
<keyword evidence="8 12" id="KW-0560">Oxidoreductase</keyword>
<feature type="chain" id="PRO_5044885903" description="Amine oxidase" evidence="14">
    <location>
        <begin position="20"/>
        <end position="597"/>
    </location>
</feature>
<evidence type="ECO:0000256" key="2">
    <source>
        <dbReference type="ARBA" id="ARBA00004170"/>
    </source>
</evidence>
<dbReference type="PRINTS" id="PR00757">
    <property type="entry name" value="AMINEOXDASEF"/>
</dbReference>
<evidence type="ECO:0000256" key="3">
    <source>
        <dbReference type="ARBA" id="ARBA00004260"/>
    </source>
</evidence>
<evidence type="ECO:0000256" key="11">
    <source>
        <dbReference type="PIRSR" id="PIRSR601613-1"/>
    </source>
</evidence>
<evidence type="ECO:0000256" key="4">
    <source>
        <dbReference type="ARBA" id="ARBA00004900"/>
    </source>
</evidence>
<evidence type="ECO:0000256" key="5">
    <source>
        <dbReference type="ARBA" id="ARBA00006046"/>
    </source>
</evidence>
<keyword evidence="17" id="KW-1185">Reference proteome</keyword>
<feature type="binding site" evidence="11">
    <location>
        <position position="95"/>
    </location>
    <ligand>
        <name>FAD</name>
        <dbReference type="ChEBI" id="CHEBI:57692"/>
    </ligand>
</feature>
<dbReference type="InterPro" id="IPR001613">
    <property type="entry name" value="Flavin_amine_oxidase"/>
</dbReference>
<feature type="domain" description="Amine oxidase" evidence="15">
    <location>
        <begin position="94"/>
        <end position="545"/>
    </location>
</feature>
<evidence type="ECO:0000313" key="16">
    <source>
        <dbReference type="EMBL" id="KAL3768044.1"/>
    </source>
</evidence>
<comment type="similarity">
    <text evidence="5">Belongs to the carotenoid/retinoid oxidoreductase family.</text>
</comment>
<dbReference type="GO" id="GO:0016020">
    <property type="term" value="C:membrane"/>
    <property type="evidence" value="ECO:0007669"/>
    <property type="project" value="UniProtKB-SubCell"/>
</dbReference>
<evidence type="ECO:0000313" key="17">
    <source>
        <dbReference type="Proteomes" id="UP001530293"/>
    </source>
</evidence>
<evidence type="ECO:0000256" key="6">
    <source>
        <dbReference type="ARBA" id="ARBA00022746"/>
    </source>
</evidence>
<feature type="binding site" evidence="11">
    <location>
        <begin position="114"/>
        <end position="115"/>
    </location>
    <ligand>
        <name>FAD</name>
        <dbReference type="ChEBI" id="CHEBI:57692"/>
    </ligand>
</feature>
<dbReference type="AlphaFoldDB" id="A0ABD3MXJ0"/>
<dbReference type="Proteomes" id="UP001530293">
    <property type="component" value="Unassembled WGS sequence"/>
</dbReference>
<dbReference type="EMBL" id="JALLBG020000070">
    <property type="protein sequence ID" value="KAL3768044.1"/>
    <property type="molecule type" value="Genomic_DNA"/>
</dbReference>
<evidence type="ECO:0000256" key="10">
    <source>
        <dbReference type="ARBA" id="ARBA00049319"/>
    </source>
</evidence>
<keyword evidence="14" id="KW-0732">Signal</keyword>
<proteinExistence type="inferred from homology"/>
<evidence type="ECO:0000256" key="7">
    <source>
        <dbReference type="ARBA" id="ARBA00022904"/>
    </source>
</evidence>
<feature type="signal peptide" evidence="14">
    <location>
        <begin position="1"/>
        <end position="19"/>
    </location>
</feature>
<evidence type="ECO:0000256" key="9">
    <source>
        <dbReference type="ARBA" id="ARBA00023136"/>
    </source>
</evidence>
<dbReference type="InterPro" id="IPR002937">
    <property type="entry name" value="Amino_oxidase"/>
</dbReference>
<comment type="pathway">
    <text evidence="4">Carotenoid biosynthesis; lycopene biosynthesis.</text>
</comment>
<feature type="region of interest" description="Disordered" evidence="13">
    <location>
        <begin position="577"/>
        <end position="597"/>
    </location>
</feature>
<evidence type="ECO:0000256" key="8">
    <source>
        <dbReference type="ARBA" id="ARBA00023002"/>
    </source>
</evidence>
<keyword evidence="6" id="KW-0125">Carotenoid biosynthesis</keyword>
<comment type="caution">
    <text evidence="16">The sequence shown here is derived from an EMBL/GenBank/DDBJ whole genome shotgun (WGS) entry which is preliminary data.</text>
</comment>
<comment type="similarity">
    <text evidence="12">Belongs to the flavin monoamine oxidase family.</text>
</comment>
<keyword evidence="9" id="KW-0472">Membrane</keyword>
<dbReference type="EC" id="1.4.3.-" evidence="12"/>
<dbReference type="GO" id="GO:0016117">
    <property type="term" value="P:carotenoid biosynthetic process"/>
    <property type="evidence" value="ECO:0007669"/>
    <property type="project" value="UniProtKB-KW"/>
</dbReference>
<evidence type="ECO:0000256" key="13">
    <source>
        <dbReference type="SAM" id="MobiDB-lite"/>
    </source>
</evidence>
<dbReference type="PANTHER" id="PTHR42923:SF45">
    <property type="entry name" value="15-CIS-PHYTOENE DESATURASE, CHLOROPLASTIC_CHROMOPLASTIC"/>
    <property type="match status" value="1"/>
</dbReference>
<keyword evidence="12" id="KW-0285">Flavoprotein</keyword>
<evidence type="ECO:0000259" key="15">
    <source>
        <dbReference type="Pfam" id="PF01593"/>
    </source>
</evidence>
<dbReference type="GO" id="GO:0016166">
    <property type="term" value="F:phytoene dehydrogenase activity"/>
    <property type="evidence" value="ECO:0007669"/>
    <property type="project" value="UniProtKB-ARBA"/>
</dbReference>
<dbReference type="PANTHER" id="PTHR42923">
    <property type="entry name" value="PROTOPORPHYRINOGEN OXIDASE"/>
    <property type="match status" value="1"/>
</dbReference>
<keyword evidence="12" id="KW-0274">FAD</keyword>
<keyword evidence="7" id="KW-0934">Plastid</keyword>
<organism evidence="16 17">
    <name type="scientific">Discostella pseudostelligera</name>
    <dbReference type="NCBI Taxonomy" id="259834"/>
    <lineage>
        <taxon>Eukaryota</taxon>
        <taxon>Sar</taxon>
        <taxon>Stramenopiles</taxon>
        <taxon>Ochrophyta</taxon>
        <taxon>Bacillariophyta</taxon>
        <taxon>Coscinodiscophyceae</taxon>
        <taxon>Thalassiosirophycidae</taxon>
        <taxon>Stephanodiscales</taxon>
        <taxon>Stephanodiscaceae</taxon>
        <taxon>Discostella</taxon>
    </lineage>
</organism>
<name>A0ABD3MXJ0_9STRA</name>
<evidence type="ECO:0000256" key="14">
    <source>
        <dbReference type="SAM" id="SignalP"/>
    </source>
</evidence>
<dbReference type="NCBIfam" id="TIGR02731">
    <property type="entry name" value="phytoene_desat"/>
    <property type="match status" value="1"/>
</dbReference>
<sequence length="597" mass="66302">MMLLRMIILLLVAMSLGDAFLHQPRSKCFTKTALHASTSSSSSSLRRPTPSRISQTDNFRDAKDLSQKFINDYEHLHKSNRAEKKKIAIFGGGLSGLSCAKYLSDAGHEPILYEARDILGGKVSAWQDEDGDYIETGLHIFFGAYPNIHNLFKELGIEDRLQWAPHRMTFAMQELPGEFTTFDFPEGIPAPFNMAAAILRNTQMLSLEEKIRMVPALLPMLLEGQSFIDAQDEKSVLQFMNEYSMPRRINEEIFIAMGKALDFIDPDKLSMTVVLTAMNRFINESDGSQTAFLDGNPPERLCQPIKEWVESKGGKVVCSSPVVEIVLNEEDGTVNSLILANGNTVTADYYVSAVPVDVFKRLIPTQWSTLPYFRQLDELEGIPVINIQLWFDRKLNSVDGLCFSRSPLLSVYADMSNNCAEYANEERSMLELVFAPCSPDAGSPINWIAKSDSEIVDATMKELERLFPTEIGLNVISDKRANLVKSTVVRVPRSVYAATPGRNKYRPSQVSPIENFVMAGDYASQKYLGSMEGAVLSGKLAAEVICDKVMGRSNRNGLKTVHSSILESELKERAPIGIMGNSPTTFGGGQQGNFNNP</sequence>
<reference evidence="16 17" key="1">
    <citation type="submission" date="2024-10" db="EMBL/GenBank/DDBJ databases">
        <title>Updated reference genomes for cyclostephanoid diatoms.</title>
        <authorList>
            <person name="Roberts W.R."/>
            <person name="Alverson A.J."/>
        </authorList>
    </citation>
    <scope>NUCLEOTIDE SEQUENCE [LARGE SCALE GENOMIC DNA]</scope>
    <source>
        <strain evidence="16 17">AJA232-27</strain>
    </source>
</reference>
<dbReference type="SUPFAM" id="SSF51905">
    <property type="entry name" value="FAD/NAD(P)-binding domain"/>
    <property type="match status" value="1"/>
</dbReference>
<dbReference type="InterPro" id="IPR036188">
    <property type="entry name" value="FAD/NAD-bd_sf"/>
</dbReference>
<keyword evidence="7" id="KW-0957">Chromoplast</keyword>
<dbReference type="InterPro" id="IPR014102">
    <property type="entry name" value="Phytoene_desaturase"/>
</dbReference>
<gene>
    <name evidence="16" type="ORF">ACHAWU_005502</name>
</gene>
<protein>
    <recommendedName>
        <fullName evidence="12">Amine oxidase</fullName>
        <ecNumber evidence="12">1.4.3.-</ecNumber>
    </recommendedName>
</protein>
<dbReference type="InterPro" id="IPR050464">
    <property type="entry name" value="Zeta_carotene_desat/Oxidored"/>
</dbReference>
<dbReference type="FunFam" id="3.50.50.60:FF:000091">
    <property type="entry name" value="15-cis-phytoene desaturase, chloroplastic/chromoplastic"/>
    <property type="match status" value="1"/>
</dbReference>
<feature type="binding site" evidence="11">
    <location>
        <position position="322"/>
    </location>
    <ligand>
        <name>FAD</name>
        <dbReference type="ChEBI" id="CHEBI:57692"/>
    </ligand>
</feature>
<dbReference type="Gene3D" id="3.50.50.60">
    <property type="entry name" value="FAD/NAD(P)-binding domain"/>
    <property type="match status" value="1"/>
</dbReference>
<evidence type="ECO:0000256" key="12">
    <source>
        <dbReference type="RuleBase" id="RU362067"/>
    </source>
</evidence>